<protein>
    <submittedName>
        <fullName evidence="3">Cell division protein ZapA</fullName>
    </submittedName>
</protein>
<reference evidence="4" key="1">
    <citation type="submission" date="2018-12" db="EMBL/GenBank/DDBJ databases">
        <title>Complete genome sequencing of Jeotgalibaca sp. H21T32.</title>
        <authorList>
            <person name="Bae J.-W."/>
            <person name="Lee S.-Y."/>
        </authorList>
    </citation>
    <scope>NUCLEOTIDE SEQUENCE [LARGE SCALE GENOMIC DNA]</scope>
    <source>
        <strain evidence="4">H21T32</strain>
    </source>
</reference>
<keyword evidence="3" id="KW-0131">Cell cycle</keyword>
<gene>
    <name evidence="3" type="ORF">EJN90_13190</name>
</gene>
<dbReference type="InterPro" id="IPR053712">
    <property type="entry name" value="Bac_CellDiv_Activator"/>
</dbReference>
<keyword evidence="3" id="KW-0132">Cell division</keyword>
<keyword evidence="4" id="KW-1185">Reference proteome</keyword>
<dbReference type="OrthoDB" id="2139724at2"/>
<accession>A0A3Q9BNR8</accession>
<sequence>MAEDKRRYKATIAGRTYTIVAKKSEEHLKVVSELANGRITQLKSAMPDLDVEQRSILVAVNAISETISKQAELDELKGKIAHLEKEHEKQLKMITAKSSIENQAEIRKEEKPVKKTAKEAGSRFVRPTTASETRLQKAKQQEKTQQNMPTSTKNKLTKQNQGQRPSGNR</sequence>
<dbReference type="GO" id="GO:0051301">
    <property type="term" value="P:cell division"/>
    <property type="evidence" value="ECO:0007669"/>
    <property type="project" value="UniProtKB-KW"/>
</dbReference>
<proteinExistence type="predicted"/>
<dbReference type="Pfam" id="PF05164">
    <property type="entry name" value="ZapA"/>
    <property type="match status" value="1"/>
</dbReference>
<dbReference type="SUPFAM" id="SSF102829">
    <property type="entry name" value="Cell division protein ZapA-like"/>
    <property type="match status" value="1"/>
</dbReference>
<feature type="compositionally biased region" description="Basic and acidic residues" evidence="2">
    <location>
        <begin position="104"/>
        <end position="121"/>
    </location>
</feature>
<keyword evidence="1" id="KW-0175">Coiled coil</keyword>
<evidence type="ECO:0000313" key="3">
    <source>
        <dbReference type="EMBL" id="AZP05527.1"/>
    </source>
</evidence>
<evidence type="ECO:0000256" key="1">
    <source>
        <dbReference type="SAM" id="Coils"/>
    </source>
</evidence>
<dbReference type="AlphaFoldDB" id="A0A3Q9BNR8"/>
<dbReference type="Proteomes" id="UP000273326">
    <property type="component" value="Chromosome"/>
</dbReference>
<dbReference type="InterPro" id="IPR007838">
    <property type="entry name" value="Cell_div_ZapA-like"/>
</dbReference>
<dbReference type="KEGG" id="jeh:EJN90_13190"/>
<evidence type="ECO:0000256" key="2">
    <source>
        <dbReference type="SAM" id="MobiDB-lite"/>
    </source>
</evidence>
<feature type="region of interest" description="Disordered" evidence="2">
    <location>
        <begin position="103"/>
        <end position="169"/>
    </location>
</feature>
<feature type="coiled-coil region" evidence="1">
    <location>
        <begin position="66"/>
        <end position="93"/>
    </location>
</feature>
<feature type="compositionally biased region" description="Polar residues" evidence="2">
    <location>
        <begin position="143"/>
        <end position="169"/>
    </location>
</feature>
<dbReference type="InterPro" id="IPR036192">
    <property type="entry name" value="Cell_div_ZapA-like_sf"/>
</dbReference>
<evidence type="ECO:0000313" key="4">
    <source>
        <dbReference type="Proteomes" id="UP000273326"/>
    </source>
</evidence>
<name>A0A3Q9BNR8_9LACT</name>
<dbReference type="Gene3D" id="6.10.250.790">
    <property type="match status" value="1"/>
</dbReference>
<dbReference type="RefSeq" id="WP_126112017.1">
    <property type="nucleotide sequence ID" value="NZ_CP034465.1"/>
</dbReference>
<organism evidence="3 4">
    <name type="scientific">Jeotgalibaca ciconiae</name>
    <dbReference type="NCBI Taxonomy" id="2496265"/>
    <lineage>
        <taxon>Bacteria</taxon>
        <taxon>Bacillati</taxon>
        <taxon>Bacillota</taxon>
        <taxon>Bacilli</taxon>
        <taxon>Lactobacillales</taxon>
        <taxon>Carnobacteriaceae</taxon>
        <taxon>Jeotgalibaca</taxon>
    </lineage>
</organism>
<dbReference type="EMBL" id="CP034465">
    <property type="protein sequence ID" value="AZP05527.1"/>
    <property type="molecule type" value="Genomic_DNA"/>
</dbReference>